<dbReference type="PANTHER" id="PTHR13847:SF150">
    <property type="entry name" value="OXIDOREDUCTASE TDA3-RELATED"/>
    <property type="match status" value="1"/>
</dbReference>
<reference evidence="3" key="1">
    <citation type="submission" date="2017-07" db="EMBL/GenBank/DDBJ databases">
        <title>Taro Niue Genome Assembly and Annotation.</title>
        <authorList>
            <person name="Atibalentja N."/>
            <person name="Keating K."/>
            <person name="Fields C.J."/>
        </authorList>
    </citation>
    <scope>NUCLEOTIDE SEQUENCE</scope>
    <source>
        <strain evidence="3">Niue_2</strain>
        <tissue evidence="3">Leaf</tissue>
    </source>
</reference>
<accession>A0A843WFN4</accession>
<evidence type="ECO:0000259" key="2">
    <source>
        <dbReference type="Pfam" id="PF01266"/>
    </source>
</evidence>
<feature type="domain" description="FAD dependent oxidoreductase" evidence="2">
    <location>
        <begin position="46"/>
        <end position="414"/>
    </location>
</feature>
<dbReference type="SUPFAM" id="SSF51905">
    <property type="entry name" value="FAD/NAD(P)-binding domain"/>
    <property type="match status" value="1"/>
</dbReference>
<dbReference type="InterPro" id="IPR006076">
    <property type="entry name" value="FAD-dep_OxRdtase"/>
</dbReference>
<dbReference type="OrthoDB" id="498204at2759"/>
<dbReference type="GO" id="GO:0016491">
    <property type="term" value="F:oxidoreductase activity"/>
    <property type="evidence" value="ECO:0007669"/>
    <property type="project" value="UniProtKB-KW"/>
</dbReference>
<protein>
    <recommendedName>
        <fullName evidence="2">FAD dependent oxidoreductase domain-containing protein</fullName>
    </recommendedName>
</protein>
<dbReference type="Pfam" id="PF01266">
    <property type="entry name" value="DAO"/>
    <property type="match status" value="1"/>
</dbReference>
<dbReference type="AlphaFoldDB" id="A0A843WFN4"/>
<comment type="caution">
    <text evidence="3">The sequence shown here is derived from an EMBL/GenBank/DDBJ whole genome shotgun (WGS) entry which is preliminary data.</text>
</comment>
<dbReference type="FunFam" id="3.30.9.10:FF:000033">
    <property type="entry name" value="Putative oxidoreductase C1F5.03c"/>
    <property type="match status" value="1"/>
</dbReference>
<gene>
    <name evidence="3" type="ORF">Taro_043144</name>
</gene>
<dbReference type="EMBL" id="NMUH01004622">
    <property type="protein sequence ID" value="MQM10253.1"/>
    <property type="molecule type" value="Genomic_DNA"/>
</dbReference>
<dbReference type="InterPro" id="IPR036188">
    <property type="entry name" value="FAD/NAD-bd_sf"/>
</dbReference>
<organism evidence="3 4">
    <name type="scientific">Colocasia esculenta</name>
    <name type="common">Wild taro</name>
    <name type="synonym">Arum esculentum</name>
    <dbReference type="NCBI Taxonomy" id="4460"/>
    <lineage>
        <taxon>Eukaryota</taxon>
        <taxon>Viridiplantae</taxon>
        <taxon>Streptophyta</taxon>
        <taxon>Embryophyta</taxon>
        <taxon>Tracheophyta</taxon>
        <taxon>Spermatophyta</taxon>
        <taxon>Magnoliopsida</taxon>
        <taxon>Liliopsida</taxon>
        <taxon>Araceae</taxon>
        <taxon>Aroideae</taxon>
        <taxon>Colocasieae</taxon>
        <taxon>Colocasia</taxon>
    </lineage>
</organism>
<proteinExistence type="predicted"/>
<keyword evidence="1" id="KW-0560">Oxidoreductase</keyword>
<evidence type="ECO:0000313" key="4">
    <source>
        <dbReference type="Proteomes" id="UP000652761"/>
    </source>
</evidence>
<dbReference type="Proteomes" id="UP000652761">
    <property type="component" value="Unassembled WGS sequence"/>
</dbReference>
<sequence length="440" mass="45653">MLTSTFVPCPPLFLLPLTTTRRRHVPTCAMADGSATALGDSTAAKRIVVCGGGVIGACTAYFLATTAAEKGAPLQVTVVEKSSVACAASGKAGGFLALDWCDGGPLSALARSSFQLHRALSAALDGPASYGYRPVDTLSLAFFLSGESRRGATRSSSSLPAWVDGPAAGTPRTIGTVETTAQVDPRLFTRRLMSAAAEEHGVEVLIGEVERVEVEGGRVTGVVVRPKNEAGDGAPSLLRADAVVLAMGPWSARTPLINSLCSVSGLKAHSIVLRPQNPDAITPHALFLSYVPSPGARALDPEVYPRPTGEVYICGMSRDAEVPDGPEQITGDADAISKLHEIAGTVSSHLRTGATEGDGKAEVVAEQACFLPYSEDGVPIIGEIPGLKGCYVATGHSCWGILNGPATGKAVAELILEGRAKTVDLAPFSPSRFLKDRGRR</sequence>
<evidence type="ECO:0000256" key="1">
    <source>
        <dbReference type="ARBA" id="ARBA00023002"/>
    </source>
</evidence>
<name>A0A843WFN4_COLES</name>
<dbReference type="Gene3D" id="3.50.50.60">
    <property type="entry name" value="FAD/NAD(P)-binding domain"/>
    <property type="match status" value="2"/>
</dbReference>
<evidence type="ECO:0000313" key="3">
    <source>
        <dbReference type="EMBL" id="MQM10253.1"/>
    </source>
</evidence>
<dbReference type="PANTHER" id="PTHR13847">
    <property type="entry name" value="SARCOSINE DEHYDROGENASE-RELATED"/>
    <property type="match status" value="1"/>
</dbReference>
<dbReference type="FunFam" id="3.50.50.60:FF:000360">
    <property type="entry name" value="FAD-dependent oxidoreductase family protein"/>
    <property type="match status" value="1"/>
</dbReference>
<keyword evidence="4" id="KW-1185">Reference proteome</keyword>
<dbReference type="Gene3D" id="3.30.9.10">
    <property type="entry name" value="D-Amino Acid Oxidase, subunit A, domain 2"/>
    <property type="match status" value="1"/>
</dbReference>
<dbReference type="GO" id="GO:0005737">
    <property type="term" value="C:cytoplasm"/>
    <property type="evidence" value="ECO:0007669"/>
    <property type="project" value="TreeGrafter"/>
</dbReference>